<gene>
    <name evidence="1" type="ORF">L1987_46203</name>
</gene>
<name>A0ACB9FZM6_9ASTR</name>
<comment type="caution">
    <text evidence="1">The sequence shown here is derived from an EMBL/GenBank/DDBJ whole genome shotgun (WGS) entry which is preliminary data.</text>
</comment>
<organism evidence="1 2">
    <name type="scientific">Smallanthus sonchifolius</name>
    <dbReference type="NCBI Taxonomy" id="185202"/>
    <lineage>
        <taxon>Eukaryota</taxon>
        <taxon>Viridiplantae</taxon>
        <taxon>Streptophyta</taxon>
        <taxon>Embryophyta</taxon>
        <taxon>Tracheophyta</taxon>
        <taxon>Spermatophyta</taxon>
        <taxon>Magnoliopsida</taxon>
        <taxon>eudicotyledons</taxon>
        <taxon>Gunneridae</taxon>
        <taxon>Pentapetalae</taxon>
        <taxon>asterids</taxon>
        <taxon>campanulids</taxon>
        <taxon>Asterales</taxon>
        <taxon>Asteraceae</taxon>
        <taxon>Asteroideae</taxon>
        <taxon>Heliantheae alliance</taxon>
        <taxon>Millerieae</taxon>
        <taxon>Smallanthus</taxon>
    </lineage>
</organism>
<keyword evidence="2" id="KW-1185">Reference proteome</keyword>
<sequence>MTILPLAVQPYVEYRTKDELNAWCREANGQYEKDIQALIARIGSHQPKNLERVVYDHEGNEIGIETASGIYTDSKQDHNVPFDSLHLSCEDDFSQESQINPRTKMNVLVPPSDLQGVKKIRPGVYEFSWDDSDDDTIQESQETPDPDTIMDIKVPPPVQQDIEQKIWCPTAWNIDVAFGVMMKMRLKKKSLRRSLKPRLKMNALKRD</sequence>
<proteinExistence type="predicted"/>
<accession>A0ACB9FZM6</accession>
<dbReference type="Proteomes" id="UP001056120">
    <property type="component" value="Linkage Group LG15"/>
</dbReference>
<evidence type="ECO:0000313" key="1">
    <source>
        <dbReference type="EMBL" id="KAI3776421.1"/>
    </source>
</evidence>
<protein>
    <submittedName>
        <fullName evidence="1">Uncharacterized protein</fullName>
    </submittedName>
</protein>
<reference evidence="2" key="1">
    <citation type="journal article" date="2022" name="Mol. Ecol. Resour.">
        <title>The genomes of chicory, endive, great burdock and yacon provide insights into Asteraceae palaeo-polyploidization history and plant inulin production.</title>
        <authorList>
            <person name="Fan W."/>
            <person name="Wang S."/>
            <person name="Wang H."/>
            <person name="Wang A."/>
            <person name="Jiang F."/>
            <person name="Liu H."/>
            <person name="Zhao H."/>
            <person name="Xu D."/>
            <person name="Zhang Y."/>
        </authorList>
    </citation>
    <scope>NUCLEOTIDE SEQUENCE [LARGE SCALE GENOMIC DNA]</scope>
    <source>
        <strain evidence="2">cv. Yunnan</strain>
    </source>
</reference>
<dbReference type="EMBL" id="CM042032">
    <property type="protein sequence ID" value="KAI3776421.1"/>
    <property type="molecule type" value="Genomic_DNA"/>
</dbReference>
<evidence type="ECO:0000313" key="2">
    <source>
        <dbReference type="Proteomes" id="UP001056120"/>
    </source>
</evidence>
<reference evidence="1 2" key="2">
    <citation type="journal article" date="2022" name="Mol. Ecol. Resour.">
        <title>The genomes of chicory, endive, great burdock and yacon provide insights into Asteraceae paleo-polyploidization history and plant inulin production.</title>
        <authorList>
            <person name="Fan W."/>
            <person name="Wang S."/>
            <person name="Wang H."/>
            <person name="Wang A."/>
            <person name="Jiang F."/>
            <person name="Liu H."/>
            <person name="Zhao H."/>
            <person name="Xu D."/>
            <person name="Zhang Y."/>
        </authorList>
    </citation>
    <scope>NUCLEOTIDE SEQUENCE [LARGE SCALE GENOMIC DNA]</scope>
    <source>
        <strain evidence="2">cv. Yunnan</strain>
        <tissue evidence="1">Leaves</tissue>
    </source>
</reference>